<keyword evidence="2" id="KW-1185">Reference proteome</keyword>
<accession>A0A6A6CK68</accession>
<organism evidence="1 2">
    <name type="scientific">Zasmidium cellare ATCC 36951</name>
    <dbReference type="NCBI Taxonomy" id="1080233"/>
    <lineage>
        <taxon>Eukaryota</taxon>
        <taxon>Fungi</taxon>
        <taxon>Dikarya</taxon>
        <taxon>Ascomycota</taxon>
        <taxon>Pezizomycotina</taxon>
        <taxon>Dothideomycetes</taxon>
        <taxon>Dothideomycetidae</taxon>
        <taxon>Mycosphaerellales</taxon>
        <taxon>Mycosphaerellaceae</taxon>
        <taxon>Zasmidium</taxon>
    </lineage>
</organism>
<name>A0A6A6CK68_ZASCE</name>
<reference evidence="1" key="1">
    <citation type="journal article" date="2020" name="Stud. Mycol.">
        <title>101 Dothideomycetes genomes: a test case for predicting lifestyles and emergence of pathogens.</title>
        <authorList>
            <person name="Haridas S."/>
            <person name="Albert R."/>
            <person name="Binder M."/>
            <person name="Bloem J."/>
            <person name="Labutti K."/>
            <person name="Salamov A."/>
            <person name="Andreopoulos B."/>
            <person name="Baker S."/>
            <person name="Barry K."/>
            <person name="Bills G."/>
            <person name="Bluhm B."/>
            <person name="Cannon C."/>
            <person name="Castanera R."/>
            <person name="Culley D."/>
            <person name="Daum C."/>
            <person name="Ezra D."/>
            <person name="Gonzalez J."/>
            <person name="Henrissat B."/>
            <person name="Kuo A."/>
            <person name="Liang C."/>
            <person name="Lipzen A."/>
            <person name="Lutzoni F."/>
            <person name="Magnuson J."/>
            <person name="Mondo S."/>
            <person name="Nolan M."/>
            <person name="Ohm R."/>
            <person name="Pangilinan J."/>
            <person name="Park H.-J."/>
            <person name="Ramirez L."/>
            <person name="Alfaro M."/>
            <person name="Sun H."/>
            <person name="Tritt A."/>
            <person name="Yoshinaga Y."/>
            <person name="Zwiers L.-H."/>
            <person name="Turgeon B."/>
            <person name="Goodwin S."/>
            <person name="Spatafora J."/>
            <person name="Crous P."/>
            <person name="Grigoriev I."/>
        </authorList>
    </citation>
    <scope>NUCLEOTIDE SEQUENCE</scope>
    <source>
        <strain evidence="1">ATCC 36951</strain>
    </source>
</reference>
<protein>
    <submittedName>
        <fullName evidence="1">Uncharacterized protein</fullName>
    </submittedName>
</protein>
<sequence length="483" mass="54308">MTAQLTAEIKRFRASASNPPPSTGCMKHYDGLAHDHDTGQYSLSTAPKDGLDFERSSALHNAIVRHGWVARGHHLSELPQRTYWERWAPTLTPYQLESLRERLHPSVLAFLQQALELPDFYPGTFQPPVFFYHLVGLSAPLELFANHEETEGDRYVTLYSLQDAVATEGRLAGGVVYDQVRHECALIKDVDDTPALSFEERQLSWKPLETILTEYCDMIEADKVVALPKSVKGPEPFEYVRSPAGGYAMKAIPEQELRDPRTGARRTEKTSDPWVMVPFTSKDVEMAVVAWDRLIEVIEARMPKQSFVKKCCRESVYSVKTPGRAGLRRDSFAFSFLSRAAKPGFSKIAPGLRLLTAEEFVHQPFQDVTLGQACSTPPILLLKNDDLPDEERRLEVRDEVPAGLCLGDCDADKAFPYENVVRMVGPIQGLLGRPDEKPDELHELPRANELHKILERFSDLVESGQWIVGPDGVESRAMHIDDS</sequence>
<dbReference type="AlphaFoldDB" id="A0A6A6CK68"/>
<evidence type="ECO:0000313" key="1">
    <source>
        <dbReference type="EMBL" id="KAF2165826.1"/>
    </source>
</evidence>
<dbReference type="OrthoDB" id="3029470at2759"/>
<dbReference type="EMBL" id="ML993599">
    <property type="protein sequence ID" value="KAF2165826.1"/>
    <property type="molecule type" value="Genomic_DNA"/>
</dbReference>
<dbReference type="RefSeq" id="XP_033666715.1">
    <property type="nucleotide sequence ID" value="XM_033807090.1"/>
</dbReference>
<gene>
    <name evidence="1" type="ORF">M409DRAFT_24113</name>
</gene>
<proteinExistence type="predicted"/>
<dbReference type="Proteomes" id="UP000799537">
    <property type="component" value="Unassembled WGS sequence"/>
</dbReference>
<evidence type="ECO:0000313" key="2">
    <source>
        <dbReference type="Proteomes" id="UP000799537"/>
    </source>
</evidence>
<dbReference type="GeneID" id="54560362"/>